<dbReference type="PANTHER" id="PTHR33087:SF31">
    <property type="entry name" value="OS06G0482850 PROTEIN"/>
    <property type="match status" value="1"/>
</dbReference>
<sequence>MARSVEMEEAEVVLSRTLVATIAGTRPRVTLEDVTGQMYRSFHLEEGDFTVHSHHPKDFLIIFGSQHSMDRLRSDHFVRELHFTLTLRPWSKLANASCGAFEYRVELELCGIPAHAWHLATAEHILGPSMWIERLHPRTRSRADLGVFRLPGRTHDPNHICRSGELEIVELIPSGSTSVAPSVRTLIYPSPSRSPAPRWTERWPVARGVA</sequence>
<dbReference type="Proteomes" id="UP000011116">
    <property type="component" value="Chromosome 3H"/>
</dbReference>
<accession>A0A8I7B9T6</accession>
<reference evidence="1" key="3">
    <citation type="submission" date="2022-01" db="UniProtKB">
        <authorList>
            <consortium name="EnsemblPlants"/>
        </authorList>
    </citation>
    <scope>IDENTIFICATION</scope>
    <source>
        <strain evidence="1">subsp. vulgare</strain>
    </source>
</reference>
<evidence type="ECO:0000313" key="1">
    <source>
        <dbReference type="EnsemblPlants" id="HORVU.MOREX.r3.3HG0259140.1.CDS1"/>
    </source>
</evidence>
<organism evidence="1 2">
    <name type="scientific">Hordeum vulgare subsp. vulgare</name>
    <name type="common">Domesticated barley</name>
    <dbReference type="NCBI Taxonomy" id="112509"/>
    <lineage>
        <taxon>Eukaryota</taxon>
        <taxon>Viridiplantae</taxon>
        <taxon>Streptophyta</taxon>
        <taxon>Embryophyta</taxon>
        <taxon>Tracheophyta</taxon>
        <taxon>Spermatophyta</taxon>
        <taxon>Magnoliopsida</taxon>
        <taxon>Liliopsida</taxon>
        <taxon>Poales</taxon>
        <taxon>Poaceae</taxon>
        <taxon>BOP clade</taxon>
        <taxon>Pooideae</taxon>
        <taxon>Triticodae</taxon>
        <taxon>Triticeae</taxon>
        <taxon>Hordeinae</taxon>
        <taxon>Hordeum</taxon>
    </lineage>
</organism>
<keyword evidence="2" id="KW-1185">Reference proteome</keyword>
<reference evidence="2" key="1">
    <citation type="journal article" date="2012" name="Nature">
        <title>A physical, genetic and functional sequence assembly of the barley genome.</title>
        <authorList>
            <consortium name="The International Barley Genome Sequencing Consortium"/>
            <person name="Mayer K.F."/>
            <person name="Waugh R."/>
            <person name="Brown J.W."/>
            <person name="Schulman A."/>
            <person name="Langridge P."/>
            <person name="Platzer M."/>
            <person name="Fincher G.B."/>
            <person name="Muehlbauer G.J."/>
            <person name="Sato K."/>
            <person name="Close T.J."/>
            <person name="Wise R.P."/>
            <person name="Stein N."/>
        </authorList>
    </citation>
    <scope>NUCLEOTIDE SEQUENCE [LARGE SCALE GENOMIC DNA]</scope>
    <source>
        <strain evidence="2">cv. Morex</strain>
    </source>
</reference>
<proteinExistence type="predicted"/>
<dbReference type="InterPro" id="IPR053253">
    <property type="entry name" value="Sex_diff_modulator"/>
</dbReference>
<dbReference type="EnsemblPlants" id="HORVU.MOREX.r3.3HG0259140.1">
    <property type="protein sequence ID" value="HORVU.MOREX.r3.3HG0259140.1.CDS1"/>
    <property type="gene ID" value="HORVU.MOREX.r3.3HG0259140"/>
</dbReference>
<protein>
    <submittedName>
        <fullName evidence="1">Uncharacterized protein</fullName>
    </submittedName>
</protein>
<dbReference type="PANTHER" id="PTHR33087">
    <property type="entry name" value="OS07G0539200 PROTEIN"/>
    <property type="match status" value="1"/>
</dbReference>
<evidence type="ECO:0000313" key="2">
    <source>
        <dbReference type="Proteomes" id="UP000011116"/>
    </source>
</evidence>
<reference evidence="1" key="2">
    <citation type="submission" date="2020-10" db="EMBL/GenBank/DDBJ databases">
        <authorList>
            <person name="Scholz U."/>
            <person name="Mascher M."/>
            <person name="Fiebig A."/>
        </authorList>
    </citation>
    <scope>NUCLEOTIDE SEQUENCE [LARGE SCALE GENOMIC DNA]</scope>
    <source>
        <strain evidence="1">cv. Morex</strain>
    </source>
</reference>
<dbReference type="AlphaFoldDB" id="A0A8I7B9T6"/>
<name>A0A8I7B9T6_HORVV</name>
<dbReference type="Gramene" id="HORVU.MOREX.r3.3HG0259140.1">
    <property type="protein sequence ID" value="HORVU.MOREX.r3.3HG0259140.1.CDS1"/>
    <property type="gene ID" value="HORVU.MOREX.r3.3HG0259140"/>
</dbReference>
<dbReference type="Gramene" id="HORVU.MOREX.r2.3HG0215090.1">
    <property type="protein sequence ID" value="HORVU.MOREX.r2.3HG0215090.1.CDS.1"/>
    <property type="gene ID" value="HORVU.MOREX.r2.3HG0215090"/>
</dbReference>